<keyword evidence="5" id="KW-1185">Reference proteome</keyword>
<evidence type="ECO:0000259" key="3">
    <source>
        <dbReference type="Pfam" id="PF00296"/>
    </source>
</evidence>
<name>A0ABS5EGL0_9PROT</name>
<dbReference type="Gene3D" id="3.20.20.30">
    <property type="entry name" value="Luciferase-like domain"/>
    <property type="match status" value="1"/>
</dbReference>
<feature type="domain" description="Luciferase-like" evidence="3">
    <location>
        <begin position="1"/>
        <end position="303"/>
    </location>
</feature>
<dbReference type="Proteomes" id="UP000698752">
    <property type="component" value="Unassembled WGS sequence"/>
</dbReference>
<dbReference type="InterPro" id="IPR011251">
    <property type="entry name" value="Luciferase-like_dom"/>
</dbReference>
<evidence type="ECO:0000313" key="5">
    <source>
        <dbReference type="Proteomes" id="UP000698752"/>
    </source>
</evidence>
<keyword evidence="2" id="KW-0503">Monooxygenase</keyword>
<evidence type="ECO:0000256" key="1">
    <source>
        <dbReference type="ARBA" id="ARBA00023002"/>
    </source>
</evidence>
<evidence type="ECO:0000256" key="2">
    <source>
        <dbReference type="ARBA" id="ARBA00023033"/>
    </source>
</evidence>
<dbReference type="SUPFAM" id="SSF51679">
    <property type="entry name" value="Bacterial luciferase-like"/>
    <property type="match status" value="1"/>
</dbReference>
<dbReference type="InterPro" id="IPR036661">
    <property type="entry name" value="Luciferase-like_sf"/>
</dbReference>
<protein>
    <submittedName>
        <fullName evidence="4">LLM class flavin-dependent oxidoreductase</fullName>
    </submittedName>
</protein>
<dbReference type="Pfam" id="PF00296">
    <property type="entry name" value="Bac_luciferase"/>
    <property type="match status" value="1"/>
</dbReference>
<keyword evidence="1" id="KW-0560">Oxidoreductase</keyword>
<dbReference type="InterPro" id="IPR050766">
    <property type="entry name" value="Bact_Lucif_Oxidored"/>
</dbReference>
<dbReference type="PANTHER" id="PTHR30137:SF8">
    <property type="entry name" value="BLR5498 PROTEIN"/>
    <property type="match status" value="1"/>
</dbReference>
<gene>
    <name evidence="4" type="ORF">GXW78_10730</name>
</gene>
<evidence type="ECO:0000313" key="4">
    <source>
        <dbReference type="EMBL" id="MBR0650138.1"/>
    </source>
</evidence>
<comment type="caution">
    <text evidence="4">The sequence shown here is derived from an EMBL/GenBank/DDBJ whole genome shotgun (WGS) entry which is preliminary data.</text>
</comment>
<organism evidence="4 5">
    <name type="scientific">Neoroseomonas terrae</name>
    <dbReference type="NCBI Taxonomy" id="424799"/>
    <lineage>
        <taxon>Bacteria</taxon>
        <taxon>Pseudomonadati</taxon>
        <taxon>Pseudomonadota</taxon>
        <taxon>Alphaproteobacteria</taxon>
        <taxon>Acetobacterales</taxon>
        <taxon>Acetobacteraceae</taxon>
        <taxon>Neoroseomonas</taxon>
    </lineage>
</organism>
<reference evidence="5" key="1">
    <citation type="journal article" date="2021" name="Syst. Appl. Microbiol.">
        <title>Roseomonas hellenica sp. nov., isolated from roots of wild-growing Alkanna tinctoria.</title>
        <authorList>
            <person name="Rat A."/>
            <person name="Naranjo H.D."/>
            <person name="Lebbe L."/>
            <person name="Cnockaert M."/>
            <person name="Krigas N."/>
            <person name="Grigoriadou K."/>
            <person name="Maloupa E."/>
            <person name="Willems A."/>
        </authorList>
    </citation>
    <scope>NUCLEOTIDE SEQUENCE [LARGE SCALE GENOMIC DNA]</scope>
    <source>
        <strain evidence="5">LMG 31159</strain>
    </source>
</reference>
<dbReference type="RefSeq" id="WP_211868630.1">
    <property type="nucleotide sequence ID" value="NZ_JAAEDI010000010.1"/>
</dbReference>
<sequence>MEFGIFILMQQRGYHQTSDQVLRAAVDQTVAADQAGFDTAWYAEHHFSNYGLCPSPLMMVSHMAGLTKRIRLGSAVCVLPMYHPARLLAEAGFCDAISNGRLELGIGSGYQNYEFERFGVKIEDAPAIFQEFLDVLKAGMTQKGFSYEGKHLHLPLTSISMRAVQKPMPPIWIATGNPDTQALAMREGHSLFVTALLQGTEKLQQMRATLSGIAEKEGRNVDDTRIGLLRCAFASDSDAEIDSYLENARYQRRISEALKLRRAHSDDGFLVREEESPNDIPLRQMRANLPVGSIDRVIERMVEEIRILKPKHVAIQVQPGDFDTRATLRQIELWGERIIPAIRHELGTTGSAVSMVAAE</sequence>
<accession>A0ABS5EGL0</accession>
<dbReference type="EMBL" id="JAAEDI010000010">
    <property type="protein sequence ID" value="MBR0650138.1"/>
    <property type="molecule type" value="Genomic_DNA"/>
</dbReference>
<proteinExistence type="predicted"/>
<dbReference type="PANTHER" id="PTHR30137">
    <property type="entry name" value="LUCIFERASE-LIKE MONOOXYGENASE"/>
    <property type="match status" value="1"/>
</dbReference>